<feature type="region of interest" description="Disordered" evidence="4">
    <location>
        <begin position="182"/>
        <end position="286"/>
    </location>
</feature>
<dbReference type="PANTHER" id="PTHR19872">
    <property type="entry name" value="UBIQUITIN LIGASE SPECIFICITY FACTOR/HREP PROTEIN"/>
    <property type="match status" value="1"/>
</dbReference>
<dbReference type="SMART" id="SM00320">
    <property type="entry name" value="WD40"/>
    <property type="match status" value="6"/>
</dbReference>
<dbReference type="InterPro" id="IPR001680">
    <property type="entry name" value="WD40_rpt"/>
</dbReference>
<feature type="region of interest" description="Disordered" evidence="4">
    <location>
        <begin position="779"/>
        <end position="935"/>
    </location>
</feature>
<accession>F2U9R7</accession>
<dbReference type="STRING" id="946362.F2U9R7"/>
<dbReference type="SUPFAM" id="SSF81383">
    <property type="entry name" value="F-box domain"/>
    <property type="match status" value="1"/>
</dbReference>
<dbReference type="SUPFAM" id="SSF50978">
    <property type="entry name" value="WD40 repeat-like"/>
    <property type="match status" value="1"/>
</dbReference>
<feature type="region of interest" description="Disordered" evidence="4">
    <location>
        <begin position="949"/>
        <end position="991"/>
    </location>
</feature>
<feature type="compositionally biased region" description="Polar residues" evidence="4">
    <location>
        <begin position="224"/>
        <end position="238"/>
    </location>
</feature>
<dbReference type="AlphaFoldDB" id="F2U9R7"/>
<dbReference type="GeneID" id="16074703"/>
<feature type="compositionally biased region" description="Low complexity" evidence="4">
    <location>
        <begin position="366"/>
        <end position="379"/>
    </location>
</feature>
<feature type="repeat" description="WD" evidence="3">
    <location>
        <begin position="581"/>
        <end position="622"/>
    </location>
</feature>
<feature type="domain" description="F-box" evidence="5">
    <location>
        <begin position="399"/>
        <end position="448"/>
    </location>
</feature>
<dbReference type="OrthoDB" id="674604at2759"/>
<dbReference type="eggNOG" id="KOG0274">
    <property type="taxonomic scope" value="Eukaryota"/>
</dbReference>
<feature type="compositionally biased region" description="Low complexity" evidence="4">
    <location>
        <begin position="972"/>
        <end position="982"/>
    </location>
</feature>
<evidence type="ECO:0000313" key="6">
    <source>
        <dbReference type="EMBL" id="EGD73094.1"/>
    </source>
</evidence>
<dbReference type="PROSITE" id="PS50181">
    <property type="entry name" value="FBOX"/>
    <property type="match status" value="1"/>
</dbReference>
<evidence type="ECO:0000256" key="3">
    <source>
        <dbReference type="PROSITE-ProRule" id="PRU00221"/>
    </source>
</evidence>
<feature type="region of interest" description="Disordered" evidence="4">
    <location>
        <begin position="1006"/>
        <end position="1047"/>
    </location>
</feature>
<evidence type="ECO:0000256" key="4">
    <source>
        <dbReference type="SAM" id="MobiDB-lite"/>
    </source>
</evidence>
<evidence type="ECO:0000256" key="1">
    <source>
        <dbReference type="ARBA" id="ARBA00022574"/>
    </source>
</evidence>
<feature type="compositionally biased region" description="Polar residues" evidence="4">
    <location>
        <begin position="1028"/>
        <end position="1039"/>
    </location>
</feature>
<reference evidence="6" key="1">
    <citation type="submission" date="2009-08" db="EMBL/GenBank/DDBJ databases">
        <title>Annotation of Salpingoeca rosetta.</title>
        <authorList>
            <consortium name="The Broad Institute Genome Sequencing Platform"/>
            <person name="Russ C."/>
            <person name="Cuomo C."/>
            <person name="Burger G."/>
            <person name="Gray M.W."/>
            <person name="Holland P.W.H."/>
            <person name="King N."/>
            <person name="Lang F.B.F."/>
            <person name="Roger A.J."/>
            <person name="Ruiz-Trillo I."/>
            <person name="Young S.K."/>
            <person name="Zeng Q."/>
            <person name="Gargeya S."/>
            <person name="Alvarado L."/>
            <person name="Berlin A."/>
            <person name="Chapman S.B."/>
            <person name="Chen Z."/>
            <person name="Freedman E."/>
            <person name="Gellesch M."/>
            <person name="Goldberg J."/>
            <person name="Griggs A."/>
            <person name="Gujja S."/>
            <person name="Heilman E."/>
            <person name="Heiman D."/>
            <person name="Howarth C."/>
            <person name="Mehta T."/>
            <person name="Neiman D."/>
            <person name="Pearson M."/>
            <person name="Roberts A."/>
            <person name="Saif S."/>
            <person name="Shea T."/>
            <person name="Shenoy N."/>
            <person name="Sisk P."/>
            <person name="Stolte C."/>
            <person name="Sykes S."/>
            <person name="White J."/>
            <person name="Yandava C."/>
            <person name="Haas B."/>
            <person name="Nusbaum C."/>
            <person name="Birren B."/>
        </authorList>
    </citation>
    <scope>NUCLEOTIDE SEQUENCE [LARGE SCALE GENOMIC DNA]</scope>
    <source>
        <strain evidence="6">ATCC 50818</strain>
    </source>
</reference>
<dbReference type="Pfam" id="PF00646">
    <property type="entry name" value="F-box"/>
    <property type="match status" value="1"/>
</dbReference>
<keyword evidence="1 3" id="KW-0853">WD repeat</keyword>
<feature type="compositionally biased region" description="Polar residues" evidence="4">
    <location>
        <begin position="958"/>
        <end position="971"/>
    </location>
</feature>
<dbReference type="Gene3D" id="2.130.10.10">
    <property type="entry name" value="YVTN repeat-like/Quinoprotein amine dehydrogenase"/>
    <property type="match status" value="2"/>
</dbReference>
<feature type="compositionally biased region" description="Polar residues" evidence="4">
    <location>
        <begin position="92"/>
        <end position="104"/>
    </location>
</feature>
<dbReference type="InterPro" id="IPR001810">
    <property type="entry name" value="F-box_dom"/>
</dbReference>
<feature type="compositionally biased region" description="Low complexity" evidence="4">
    <location>
        <begin position="182"/>
        <end position="200"/>
    </location>
</feature>
<feature type="compositionally biased region" description="Polar residues" evidence="4">
    <location>
        <begin position="113"/>
        <end position="124"/>
    </location>
</feature>
<feature type="compositionally biased region" description="Basic and acidic residues" evidence="4">
    <location>
        <begin position="45"/>
        <end position="58"/>
    </location>
</feature>
<feature type="region of interest" description="Disordered" evidence="4">
    <location>
        <begin position="1068"/>
        <end position="1090"/>
    </location>
</feature>
<dbReference type="CDD" id="cd00200">
    <property type="entry name" value="WD40"/>
    <property type="match status" value="1"/>
</dbReference>
<evidence type="ECO:0000313" key="7">
    <source>
        <dbReference type="Proteomes" id="UP000007799"/>
    </source>
</evidence>
<organism evidence="7">
    <name type="scientific">Salpingoeca rosetta (strain ATCC 50818 / BSB-021)</name>
    <dbReference type="NCBI Taxonomy" id="946362"/>
    <lineage>
        <taxon>Eukaryota</taxon>
        <taxon>Choanoflagellata</taxon>
        <taxon>Craspedida</taxon>
        <taxon>Salpingoecidae</taxon>
        <taxon>Salpingoeca</taxon>
    </lineage>
</organism>
<dbReference type="Pfam" id="PF00400">
    <property type="entry name" value="WD40"/>
    <property type="match status" value="4"/>
</dbReference>
<feature type="region of interest" description="Disordered" evidence="4">
    <location>
        <begin position="329"/>
        <end position="379"/>
    </location>
</feature>
<dbReference type="PANTHER" id="PTHR19872:SF7">
    <property type="entry name" value="F-BOX AND WD REPEAT DOMAIN CONTAINING PROTEIN 10B-RELATED"/>
    <property type="match status" value="1"/>
</dbReference>
<dbReference type="CDD" id="cd22136">
    <property type="entry name" value="F-box_FBXW10"/>
    <property type="match status" value="1"/>
</dbReference>
<feature type="repeat" description="WD" evidence="3">
    <location>
        <begin position="539"/>
        <end position="580"/>
    </location>
</feature>
<dbReference type="InterPro" id="IPR036047">
    <property type="entry name" value="F-box-like_dom_sf"/>
</dbReference>
<dbReference type="PROSITE" id="PS50082">
    <property type="entry name" value="WD_REPEATS_2"/>
    <property type="match status" value="3"/>
</dbReference>
<feature type="compositionally biased region" description="Polar residues" evidence="4">
    <location>
        <begin position="254"/>
        <end position="265"/>
    </location>
</feature>
<dbReference type="InterPro" id="IPR051075">
    <property type="entry name" value="SCF_subunit_WD-repeat"/>
</dbReference>
<proteinExistence type="predicted"/>
<dbReference type="InParanoid" id="F2U9R7"/>
<feature type="compositionally biased region" description="Acidic residues" evidence="4">
    <location>
        <begin position="12"/>
        <end position="21"/>
    </location>
</feature>
<dbReference type="Gene3D" id="1.20.1280.50">
    <property type="match status" value="1"/>
</dbReference>
<keyword evidence="7" id="KW-1185">Reference proteome</keyword>
<dbReference type="InterPro" id="IPR019775">
    <property type="entry name" value="WD40_repeat_CS"/>
</dbReference>
<protein>
    <recommendedName>
        <fullName evidence="5">F-box domain-containing protein</fullName>
    </recommendedName>
</protein>
<dbReference type="EMBL" id="GL832965">
    <property type="protein sequence ID" value="EGD73094.1"/>
    <property type="molecule type" value="Genomic_DNA"/>
</dbReference>
<feature type="compositionally biased region" description="Basic residues" evidence="4">
    <location>
        <begin position="806"/>
        <end position="816"/>
    </location>
</feature>
<keyword evidence="2" id="KW-0677">Repeat</keyword>
<evidence type="ECO:0000259" key="5">
    <source>
        <dbReference type="PROSITE" id="PS50181"/>
    </source>
</evidence>
<feature type="compositionally biased region" description="Low complexity" evidence="4">
    <location>
        <begin position="329"/>
        <end position="350"/>
    </location>
</feature>
<dbReference type="KEGG" id="sre:PTSG_04807"/>
<feature type="compositionally biased region" description="Low complexity" evidence="4">
    <location>
        <begin position="820"/>
        <end position="843"/>
    </location>
</feature>
<feature type="compositionally biased region" description="Low complexity" evidence="4">
    <location>
        <begin position="858"/>
        <end position="886"/>
    </location>
</feature>
<feature type="compositionally biased region" description="Basic residues" evidence="4">
    <location>
        <begin position="206"/>
        <end position="221"/>
    </location>
</feature>
<gene>
    <name evidence="6" type="ORF">PTSG_04807</name>
</gene>
<dbReference type="PROSITE" id="PS50294">
    <property type="entry name" value="WD_REPEATS_REGION"/>
    <property type="match status" value="2"/>
</dbReference>
<feature type="compositionally biased region" description="Low complexity" evidence="4">
    <location>
        <begin position="59"/>
        <end position="80"/>
    </location>
</feature>
<dbReference type="InterPro" id="IPR036322">
    <property type="entry name" value="WD40_repeat_dom_sf"/>
</dbReference>
<feature type="repeat" description="WD" evidence="3">
    <location>
        <begin position="662"/>
        <end position="694"/>
    </location>
</feature>
<dbReference type="RefSeq" id="XP_004994125.1">
    <property type="nucleotide sequence ID" value="XM_004994068.1"/>
</dbReference>
<feature type="region of interest" description="Disordered" evidence="4">
    <location>
        <begin position="1"/>
        <end position="126"/>
    </location>
</feature>
<evidence type="ECO:0000256" key="2">
    <source>
        <dbReference type="ARBA" id="ARBA00022737"/>
    </source>
</evidence>
<feature type="compositionally biased region" description="Basic and acidic residues" evidence="4">
    <location>
        <begin position="893"/>
        <end position="902"/>
    </location>
</feature>
<dbReference type="PROSITE" id="PS00678">
    <property type="entry name" value="WD_REPEATS_1"/>
    <property type="match status" value="1"/>
</dbReference>
<name>F2U9R7_SALR5</name>
<sequence>MAAGVGLAPLDMFDEEEEDVLMESQDSISFSHSTDHKHTQGHTQQRTDCHDIADRNAADDWSSNDSSGNSNNSSSGGYANELDMMHGPQHTIAMQSQASSSPSLHLTRRKQPSPMQRRSLSHNSGIGLYTNHTPAFHDKVATAAAIASAETVGAPTAEGAVAERPRKLAREVDDAKLWHVHPSSPLSSLSSSLPLPSTLSADTRQHPHHHHHQQQQPRHVHIAQQPTTDSISSRSSFQRHLPTRRPATVAGDRVTQSAACSQPSTGSRDRLLAAARGGDGGEGEGEASEAKVLLEWFETASDWHRLIVLRHLLGFSDVRTIKPVLDYISSSSGKHTRSSTASTSAVATATVGGGRGGGDGRDESEAASSSGSKISAAGGIARSKSRTNVSIVGAGGEKMDIIAKLPSPLAKFILSQLDFNTLTRASRVSPTWRALSKQVMADQVHSQDARDLLMDMHKSSAGSRHPVAVEIPYATEDGLKMLQLTEQNVFCGPSSVIMCDGMDDTRVVGYAGGDIAVTGSADKLLRFYDIHTGFVVAKVSGHAGSIRSVAVSPTFNIVLSGSYDSSARVWDLTTRKCLGILRGHKSTVTAVHVDDDSGTAATGSRDRRFIVWDAPSRQMLKSMATASSVTSVYAGCGYACCGMQEGEVLVVHVDTHRKVKSLKAHDGVVHAVAVDAYFFVSGGEDGIAHLWSLQPCTSEPVTSFRHVSAVTSAHMMQCRTITGCDDGKIRIWNNLDGSCIKIFRGNSASRPVRHLCLHGGTTMVVNTTTTMHFQLFASSSDEEDEDADAEGHGEGVGLHGRNSRPSSRHSSARRKKSTDVSSRPVSRGGRSSRGSASRPGTARAESALVRQRSRPTTAASRPGSRAASRPGSHAASRPGSRAASRQGSRRQRSAREGSRRDGATSPADGAIGGRSTSPNAWVERRQRPSQSDIPLPSILQETLLAGMRPAHVRPPSRDPSNSASWLMSSPMVTNGANSSSGNGSTGRRRSGRVVVGADPASIDASLHRGALHRSPSPQRPPHARHGHSTSPSTGRSTPAHSRDHQHHGGVVGHHVRFAHRPKRSVSVGDFHHADPACSGSGDGGGDGDMRRSVELSESLQRMRFGRQFPGQWRTLMKVPELAASLHATT</sequence>
<dbReference type="Proteomes" id="UP000007799">
    <property type="component" value="Unassembled WGS sequence"/>
</dbReference>
<dbReference type="InterPro" id="IPR015943">
    <property type="entry name" value="WD40/YVTN_repeat-like_dom_sf"/>
</dbReference>